<name>A0ABT2YZY1_9RHOB</name>
<dbReference type="Proteomes" id="UP001652503">
    <property type="component" value="Unassembled WGS sequence"/>
</dbReference>
<evidence type="ECO:0000313" key="1">
    <source>
        <dbReference type="EMBL" id="MCV2864408.1"/>
    </source>
</evidence>
<reference evidence="1 2" key="1">
    <citation type="submission" date="2022-10" db="EMBL/GenBank/DDBJ databases">
        <title>Defluviimonas sp. nov., isolated from ocean surface water.</title>
        <authorList>
            <person name="He W."/>
            <person name="Wang L."/>
            <person name="Zhang D.-F."/>
        </authorList>
    </citation>
    <scope>NUCLEOTIDE SEQUENCE [LARGE SCALE GENOMIC DNA]</scope>
    <source>
        <strain evidence="1 2">WL0075</strain>
    </source>
</reference>
<accession>A0ABT2YZY1</accession>
<dbReference type="RefSeq" id="WP_263720927.1">
    <property type="nucleotide sequence ID" value="NZ_JAOWLA010000005.1"/>
</dbReference>
<protein>
    <submittedName>
        <fullName evidence="1">Uncharacterized protein</fullName>
    </submittedName>
</protein>
<keyword evidence="2" id="KW-1185">Reference proteome</keyword>
<evidence type="ECO:0000313" key="2">
    <source>
        <dbReference type="Proteomes" id="UP001652503"/>
    </source>
</evidence>
<proteinExistence type="predicted"/>
<sequence length="147" mass="16695">MATAGALVFDEQFRDLKEIASARPWQLDDDFVFGLTARDGETYWLKVDCTDYPALPPAWHWYSPESKAIDQPADSPKGSGFLHGSGRICAPWNRLAYKKIDPQGPHDDWDLNGWQTNPKTGRCTTLAAMALRIHVELNSKRYQGRMR</sequence>
<organism evidence="1 2">
    <name type="scientific">Albidovulum sediminicola</name>
    <dbReference type="NCBI Taxonomy" id="2984331"/>
    <lineage>
        <taxon>Bacteria</taxon>
        <taxon>Pseudomonadati</taxon>
        <taxon>Pseudomonadota</taxon>
        <taxon>Alphaproteobacteria</taxon>
        <taxon>Rhodobacterales</taxon>
        <taxon>Paracoccaceae</taxon>
        <taxon>Albidovulum</taxon>
    </lineage>
</organism>
<dbReference type="EMBL" id="JAOWLA010000005">
    <property type="protein sequence ID" value="MCV2864408.1"/>
    <property type="molecule type" value="Genomic_DNA"/>
</dbReference>
<comment type="caution">
    <text evidence="1">The sequence shown here is derived from an EMBL/GenBank/DDBJ whole genome shotgun (WGS) entry which is preliminary data.</text>
</comment>
<gene>
    <name evidence="1" type="ORF">OE647_06600</name>
</gene>